<dbReference type="Gene3D" id="3.50.50.60">
    <property type="entry name" value="FAD/NAD(P)-binding domain"/>
    <property type="match status" value="1"/>
</dbReference>
<dbReference type="PIRSF" id="PIRSF000137">
    <property type="entry name" value="Alcohol_oxidase"/>
    <property type="match status" value="1"/>
</dbReference>
<dbReference type="Proteomes" id="UP000636479">
    <property type="component" value="Unassembled WGS sequence"/>
</dbReference>
<comment type="similarity">
    <text evidence="2">Belongs to the GMC oxidoreductase family.</text>
</comment>
<feature type="binding site" evidence="3">
    <location>
        <position position="274"/>
    </location>
    <ligand>
        <name>FAD</name>
        <dbReference type="ChEBI" id="CHEBI:57692"/>
    </ligand>
</feature>
<dbReference type="OrthoDB" id="269227at2759"/>
<evidence type="ECO:0000313" key="8">
    <source>
        <dbReference type="Proteomes" id="UP000636479"/>
    </source>
</evidence>
<comment type="cofactor">
    <cofactor evidence="1 3">
        <name>FAD</name>
        <dbReference type="ChEBI" id="CHEBI:57692"/>
    </cofactor>
</comment>
<dbReference type="RefSeq" id="XP_037215940.1">
    <property type="nucleotide sequence ID" value="XM_037366546.1"/>
</dbReference>
<feature type="domain" description="Glucose-methanol-choline oxidoreductase N-terminal" evidence="5">
    <location>
        <begin position="110"/>
        <end position="382"/>
    </location>
</feature>
<keyword evidence="4" id="KW-0732">Signal</keyword>
<feature type="chain" id="PRO_5034308860" evidence="4">
    <location>
        <begin position="25"/>
        <end position="637"/>
    </location>
</feature>
<evidence type="ECO:0000256" key="1">
    <source>
        <dbReference type="ARBA" id="ARBA00001974"/>
    </source>
</evidence>
<keyword evidence="3" id="KW-0285">Flavoprotein</keyword>
<evidence type="ECO:0000313" key="7">
    <source>
        <dbReference type="EMBL" id="KAF7294577.1"/>
    </source>
</evidence>
<feature type="domain" description="Glucose-methanol-choline oxidoreductase C-terminal" evidence="6">
    <location>
        <begin position="485"/>
        <end position="620"/>
    </location>
</feature>
<feature type="signal peptide" evidence="4">
    <location>
        <begin position="1"/>
        <end position="24"/>
    </location>
</feature>
<sequence length="637" mass="68066">MGVHWQDFALALAILLWLGIGGNAAPSPSLQPCPDPSSQSDVFDFVVVGAGAGGGPLAARLAENGYSVFLVDAGNNVTGFNSTLPAYWPRATEDLATSLGYNVTEYSTPGSQVSWYPRAAALGGSTIHNAMINIIAGTRGDFDALASMFSDPSWSRDNMQNYFKKIEKNEYALLDVANHGFNGWMETTLLPDLNLLHNLDVLDPQLLSIFATLTLLSGHPTISDLNDLASDGTAGITSPSFTIDTNHIRSSVYNRLNAAKAARSNLNITLDTLVTKVLLCNGSDSLPTAYGVEIAPGAALAVSGHFQGKQNLAVRQVMARHEVILSAGVFQSPQIVRGSPRISPSSLTNISAHGILQSAQLAQFGIDTVVDAPGVGSNLQDHDEIAIAWKMKNDFVLLEGCKFLSDPTLDPCLEDWITSDHHNIYSFNPVLNAIVDKSNRDASATAPDIFTYIAPAYFEGIVHGMTQKVIDNPNGFSAIVLLTHPSSRGSVKLTGSHPQDALDIAKRHFEAPDDAGTRDLQALVLGLQRMQALVNDSPGIATFVEEQAFPPAGANLTQHVLDHIFGHHACCTNAMGADGDPQAVLDGDFQVRKTSRLRVVDLSSWANVPGYFVTTPMYMMSEKAADSLIADAKARSG</sequence>
<proteinExistence type="inferred from homology"/>
<accession>A0A8H6S8Z2</accession>
<protein>
    <submittedName>
        <fullName evidence="7">Choline dehydrogenase</fullName>
    </submittedName>
</protein>
<keyword evidence="3" id="KW-0274">FAD</keyword>
<gene>
    <name evidence="7" type="ORF">MIND_00994200</name>
</gene>
<evidence type="ECO:0000256" key="4">
    <source>
        <dbReference type="SAM" id="SignalP"/>
    </source>
</evidence>
<dbReference type="GO" id="GO:0016614">
    <property type="term" value="F:oxidoreductase activity, acting on CH-OH group of donors"/>
    <property type="evidence" value="ECO:0007669"/>
    <property type="project" value="InterPro"/>
</dbReference>
<dbReference type="PANTHER" id="PTHR11552:SF213">
    <property type="entry name" value="DEHYDROGENASE, PUTATIVE-RELATED"/>
    <property type="match status" value="1"/>
</dbReference>
<name>A0A8H6S8Z2_9AGAR</name>
<organism evidence="7 8">
    <name type="scientific">Mycena indigotica</name>
    <dbReference type="NCBI Taxonomy" id="2126181"/>
    <lineage>
        <taxon>Eukaryota</taxon>
        <taxon>Fungi</taxon>
        <taxon>Dikarya</taxon>
        <taxon>Basidiomycota</taxon>
        <taxon>Agaricomycotina</taxon>
        <taxon>Agaricomycetes</taxon>
        <taxon>Agaricomycetidae</taxon>
        <taxon>Agaricales</taxon>
        <taxon>Marasmiineae</taxon>
        <taxon>Mycenaceae</taxon>
        <taxon>Mycena</taxon>
    </lineage>
</organism>
<evidence type="ECO:0000256" key="3">
    <source>
        <dbReference type="PIRSR" id="PIRSR000137-2"/>
    </source>
</evidence>
<dbReference type="Pfam" id="PF05199">
    <property type="entry name" value="GMC_oxred_C"/>
    <property type="match status" value="1"/>
</dbReference>
<dbReference type="EMBL" id="JACAZF010000009">
    <property type="protein sequence ID" value="KAF7294577.1"/>
    <property type="molecule type" value="Genomic_DNA"/>
</dbReference>
<dbReference type="InterPro" id="IPR036188">
    <property type="entry name" value="FAD/NAD-bd_sf"/>
</dbReference>
<dbReference type="GeneID" id="59349062"/>
<dbReference type="InterPro" id="IPR007867">
    <property type="entry name" value="GMC_OxRtase_C"/>
</dbReference>
<comment type="caution">
    <text evidence="7">The sequence shown here is derived from an EMBL/GenBank/DDBJ whole genome shotgun (WGS) entry which is preliminary data.</text>
</comment>
<dbReference type="InterPro" id="IPR000172">
    <property type="entry name" value="GMC_OxRdtase_N"/>
</dbReference>
<dbReference type="AlphaFoldDB" id="A0A8H6S8Z2"/>
<evidence type="ECO:0000259" key="5">
    <source>
        <dbReference type="Pfam" id="PF00732"/>
    </source>
</evidence>
<dbReference type="Gene3D" id="3.30.560.10">
    <property type="entry name" value="Glucose Oxidase, domain 3"/>
    <property type="match status" value="1"/>
</dbReference>
<dbReference type="Pfam" id="PF00732">
    <property type="entry name" value="GMC_oxred_N"/>
    <property type="match status" value="1"/>
</dbReference>
<dbReference type="InterPro" id="IPR012132">
    <property type="entry name" value="GMC_OxRdtase"/>
</dbReference>
<evidence type="ECO:0000256" key="2">
    <source>
        <dbReference type="ARBA" id="ARBA00010790"/>
    </source>
</evidence>
<dbReference type="SUPFAM" id="SSF54373">
    <property type="entry name" value="FAD-linked reductases, C-terminal domain"/>
    <property type="match status" value="1"/>
</dbReference>
<keyword evidence="8" id="KW-1185">Reference proteome</keyword>
<dbReference type="SUPFAM" id="SSF51905">
    <property type="entry name" value="FAD/NAD(P)-binding domain"/>
    <property type="match status" value="1"/>
</dbReference>
<reference evidence="7" key="1">
    <citation type="submission" date="2020-05" db="EMBL/GenBank/DDBJ databases">
        <title>Mycena genomes resolve the evolution of fungal bioluminescence.</title>
        <authorList>
            <person name="Tsai I.J."/>
        </authorList>
    </citation>
    <scope>NUCLEOTIDE SEQUENCE</scope>
    <source>
        <strain evidence="7">171206Taipei</strain>
    </source>
</reference>
<evidence type="ECO:0000259" key="6">
    <source>
        <dbReference type="Pfam" id="PF05199"/>
    </source>
</evidence>
<dbReference type="PANTHER" id="PTHR11552">
    <property type="entry name" value="GLUCOSE-METHANOL-CHOLINE GMC OXIDOREDUCTASE"/>
    <property type="match status" value="1"/>
</dbReference>
<dbReference type="GO" id="GO:0050660">
    <property type="term" value="F:flavin adenine dinucleotide binding"/>
    <property type="evidence" value="ECO:0007669"/>
    <property type="project" value="InterPro"/>
</dbReference>